<name>A0A8E2B3C6_9APHY</name>
<dbReference type="AlphaFoldDB" id="A0A8E2B3C6"/>
<proteinExistence type="predicted"/>
<accession>A0A8E2B3C6</accession>
<dbReference type="Proteomes" id="UP000250043">
    <property type="component" value="Unassembled WGS sequence"/>
</dbReference>
<evidence type="ECO:0000256" key="1">
    <source>
        <dbReference type="SAM" id="MobiDB-lite"/>
    </source>
</evidence>
<evidence type="ECO:0000313" key="2">
    <source>
        <dbReference type="EMBL" id="OCH92912.1"/>
    </source>
</evidence>
<gene>
    <name evidence="2" type="ORF">OBBRIDRAFT_802268</name>
</gene>
<reference evidence="2 3" key="1">
    <citation type="submission" date="2016-07" db="EMBL/GenBank/DDBJ databases">
        <title>Draft genome of the white-rot fungus Obba rivulosa 3A-2.</title>
        <authorList>
            <consortium name="DOE Joint Genome Institute"/>
            <person name="Miettinen O."/>
            <person name="Riley R."/>
            <person name="Acob R."/>
            <person name="Barry K."/>
            <person name="Cullen D."/>
            <person name="De Vries R."/>
            <person name="Hainaut M."/>
            <person name="Hatakka A."/>
            <person name="Henrissat B."/>
            <person name="Hilden K."/>
            <person name="Kuo R."/>
            <person name="Labutti K."/>
            <person name="Lipzen A."/>
            <person name="Makela M.R."/>
            <person name="Sandor L."/>
            <person name="Spatafora J.W."/>
            <person name="Grigoriev I.V."/>
            <person name="Hibbett D.S."/>
        </authorList>
    </citation>
    <scope>NUCLEOTIDE SEQUENCE [LARGE SCALE GENOMIC DNA]</scope>
    <source>
        <strain evidence="2 3">3A-2</strain>
    </source>
</reference>
<sequence length="156" mass="15823">METGDVDNKAAALGEDENVETEDAVVNINEAGVLESDADAAKTDEAVPDTDTSDDDAGNEVDATVLGDAADAGGAEIENTVALEAAPLGGKNAGAVGPDVEVTAPMLEFDMDIGCKVDVLPAVIAWVIDEYVGTVVVVCTVVDPSASATSRLDCLR</sequence>
<keyword evidence="3" id="KW-1185">Reference proteome</keyword>
<protein>
    <submittedName>
        <fullName evidence="2">Uncharacterized protein</fullName>
    </submittedName>
</protein>
<evidence type="ECO:0000313" key="3">
    <source>
        <dbReference type="Proteomes" id="UP000250043"/>
    </source>
</evidence>
<dbReference type="EMBL" id="KV722362">
    <property type="protein sequence ID" value="OCH92912.1"/>
    <property type="molecule type" value="Genomic_DNA"/>
</dbReference>
<feature type="compositionally biased region" description="Acidic residues" evidence="1">
    <location>
        <begin position="46"/>
        <end position="59"/>
    </location>
</feature>
<feature type="region of interest" description="Disordered" evidence="1">
    <location>
        <begin position="1"/>
        <end position="60"/>
    </location>
</feature>
<feature type="compositionally biased region" description="Acidic residues" evidence="1">
    <location>
        <begin position="14"/>
        <end position="23"/>
    </location>
</feature>
<organism evidence="2 3">
    <name type="scientific">Obba rivulosa</name>
    <dbReference type="NCBI Taxonomy" id="1052685"/>
    <lineage>
        <taxon>Eukaryota</taxon>
        <taxon>Fungi</taxon>
        <taxon>Dikarya</taxon>
        <taxon>Basidiomycota</taxon>
        <taxon>Agaricomycotina</taxon>
        <taxon>Agaricomycetes</taxon>
        <taxon>Polyporales</taxon>
        <taxon>Gelatoporiaceae</taxon>
        <taxon>Obba</taxon>
    </lineage>
</organism>